<sequence>MDLHLNTVMRFLCLLVFVSVSYSLPVRPKHFSKTESHRDMPAHLLARSRRNLHAVSTRKTVILQTKSLWIFEIRLDGSVGGTTNINNPNVKLQLQSVGQSLVRFFGIRARKYLAMDKNGNLYTTAKATSETVFRNILGSTDYHTFSSANNNHKGRPMYLGLRENGKPKKGSKTRGSHRSAQFQVLAVI</sequence>
<organism evidence="3 4">
    <name type="scientific">Nematostella vectensis</name>
    <name type="common">Starlet sea anemone</name>
    <dbReference type="NCBI Taxonomy" id="45351"/>
    <lineage>
        <taxon>Eukaryota</taxon>
        <taxon>Metazoa</taxon>
        <taxon>Cnidaria</taxon>
        <taxon>Anthozoa</taxon>
        <taxon>Hexacorallia</taxon>
        <taxon>Actiniaria</taxon>
        <taxon>Edwardsiidae</taxon>
        <taxon>Nematostella</taxon>
    </lineage>
</organism>
<dbReference type="SMART" id="SM00442">
    <property type="entry name" value="FGF"/>
    <property type="match status" value="1"/>
</dbReference>
<evidence type="ECO:0000256" key="1">
    <source>
        <dbReference type="ARBA" id="ARBA00007936"/>
    </source>
</evidence>
<dbReference type="EMBL" id="DS469650">
    <property type="protein sequence ID" value="EDO37260.1"/>
    <property type="molecule type" value="Genomic_DNA"/>
</dbReference>
<dbReference type="CDD" id="cd00058">
    <property type="entry name" value="beta-trefoil_FGF"/>
    <property type="match status" value="1"/>
</dbReference>
<dbReference type="PhylomeDB" id="A7SG69"/>
<comment type="similarity">
    <text evidence="1 2">Belongs to the heparin-binding growth factors family.</text>
</comment>
<dbReference type="GO" id="GO:0005615">
    <property type="term" value="C:extracellular space"/>
    <property type="evidence" value="ECO:0000318"/>
    <property type="project" value="GO_Central"/>
</dbReference>
<dbReference type="GO" id="GO:0008083">
    <property type="term" value="F:growth factor activity"/>
    <property type="evidence" value="ECO:0000318"/>
    <property type="project" value="GO_Central"/>
</dbReference>
<dbReference type="GO" id="GO:0030334">
    <property type="term" value="P:regulation of cell migration"/>
    <property type="evidence" value="ECO:0000318"/>
    <property type="project" value="GO_Central"/>
</dbReference>
<protein>
    <recommendedName>
        <fullName evidence="2">Fibroblast growth factor</fullName>
        <shortName evidence="2">FGF</shortName>
    </recommendedName>
</protein>
<dbReference type="GO" id="GO:0005737">
    <property type="term" value="C:cytoplasm"/>
    <property type="evidence" value="ECO:0000318"/>
    <property type="project" value="GO_Central"/>
</dbReference>
<dbReference type="STRING" id="45351.A7SG69"/>
<dbReference type="GO" id="GO:0008543">
    <property type="term" value="P:fibroblast growth factor receptor signaling pathway"/>
    <property type="evidence" value="ECO:0000318"/>
    <property type="project" value="GO_Central"/>
</dbReference>
<dbReference type="AlphaFoldDB" id="A7SG69"/>
<evidence type="ECO:0000256" key="2">
    <source>
        <dbReference type="RuleBase" id="RU049442"/>
    </source>
</evidence>
<dbReference type="Gene3D" id="2.80.10.50">
    <property type="match status" value="1"/>
</dbReference>
<evidence type="ECO:0000313" key="3">
    <source>
        <dbReference type="EMBL" id="EDO37260.1"/>
    </source>
</evidence>
<dbReference type="InterPro" id="IPR008996">
    <property type="entry name" value="IL1/FGF"/>
</dbReference>
<proteinExistence type="inferred from homology"/>
<dbReference type="SUPFAM" id="SSF50353">
    <property type="entry name" value="Cytokine"/>
    <property type="match status" value="1"/>
</dbReference>
<dbReference type="InterPro" id="IPR056378">
    <property type="entry name" value="Let-756-like_FGF"/>
</dbReference>
<keyword evidence="2" id="KW-0732">Signal</keyword>
<dbReference type="InterPro" id="IPR002209">
    <property type="entry name" value="Fibroblast_GF_fam"/>
</dbReference>
<dbReference type="GO" id="GO:0043410">
    <property type="term" value="P:positive regulation of MAPK cascade"/>
    <property type="evidence" value="ECO:0000318"/>
    <property type="project" value="GO_Central"/>
</dbReference>
<dbReference type="FunCoup" id="A7SG69">
    <property type="interactions" value="47"/>
</dbReference>
<dbReference type="Proteomes" id="UP000001593">
    <property type="component" value="Unassembled WGS sequence"/>
</dbReference>
<dbReference type="InParanoid" id="A7SG69"/>
<dbReference type="KEGG" id="nve:5508769"/>
<dbReference type="HOGENOM" id="CLU_1442683_0_0_1"/>
<feature type="signal peptide" evidence="2">
    <location>
        <begin position="1"/>
        <end position="23"/>
    </location>
</feature>
<dbReference type="OMA" id="KTESHRD"/>
<gene>
    <name evidence="3" type="ORF">NEMVEDRAFT_v1g211797</name>
</gene>
<dbReference type="Pfam" id="PF00167">
    <property type="entry name" value="FGF"/>
    <property type="match status" value="1"/>
</dbReference>
<accession>A7SG69</accession>
<feature type="chain" id="PRO_5005121875" description="Fibroblast growth factor" evidence="2">
    <location>
        <begin position="24"/>
        <end position="188"/>
    </location>
</feature>
<name>A7SG69_NEMVE</name>
<dbReference type="GO" id="GO:0022008">
    <property type="term" value="P:neurogenesis"/>
    <property type="evidence" value="ECO:0000318"/>
    <property type="project" value="GO_Central"/>
</dbReference>
<dbReference type="PANTHER" id="PTHR11486">
    <property type="entry name" value="FIBROBLAST GROWTH FACTOR"/>
    <property type="match status" value="1"/>
</dbReference>
<dbReference type="OrthoDB" id="5976069at2759"/>
<keyword evidence="4" id="KW-1185">Reference proteome</keyword>
<reference evidence="3 4" key="1">
    <citation type="journal article" date="2007" name="Science">
        <title>Sea anemone genome reveals ancestral eumetazoan gene repertoire and genomic organization.</title>
        <authorList>
            <person name="Putnam N.H."/>
            <person name="Srivastava M."/>
            <person name="Hellsten U."/>
            <person name="Dirks B."/>
            <person name="Chapman J."/>
            <person name="Salamov A."/>
            <person name="Terry A."/>
            <person name="Shapiro H."/>
            <person name="Lindquist E."/>
            <person name="Kapitonov V.V."/>
            <person name="Jurka J."/>
            <person name="Genikhovich G."/>
            <person name="Grigoriev I.V."/>
            <person name="Lucas S.M."/>
            <person name="Steele R.E."/>
            <person name="Finnerty J.R."/>
            <person name="Technau U."/>
            <person name="Martindale M.Q."/>
            <person name="Rokhsar D.S."/>
        </authorList>
    </citation>
    <scope>NUCLEOTIDE SEQUENCE [LARGE SCALE GENOMIC DNA]</scope>
    <source>
        <strain evidence="4">CH2 X CH6</strain>
    </source>
</reference>
<dbReference type="PRINTS" id="PR00263">
    <property type="entry name" value="HBGFFGF"/>
</dbReference>
<dbReference type="GO" id="GO:0008284">
    <property type="term" value="P:positive regulation of cell population proliferation"/>
    <property type="evidence" value="ECO:0000318"/>
    <property type="project" value="GO_Central"/>
</dbReference>
<evidence type="ECO:0000313" key="4">
    <source>
        <dbReference type="Proteomes" id="UP000001593"/>
    </source>
</evidence>
<dbReference type="eggNOG" id="KOG3885">
    <property type="taxonomic scope" value="Eukaryota"/>
</dbReference>
<dbReference type="GO" id="GO:0005104">
    <property type="term" value="F:fibroblast growth factor receptor binding"/>
    <property type="evidence" value="ECO:0000318"/>
    <property type="project" value="GO_Central"/>
</dbReference>